<name>A0A2P6QG04_ROSCH</name>
<sequence>MDDGDGADHFHRNEAISAVADDGFLAEEDDDYEDLYNDVNVGEGFYQSMRKSEESGFKNEAVEEKKVELPEVLAPQHQGAPIPSSGGGEGRGSGFGNQNLGFRGNEMVEVG</sequence>
<dbReference type="Gramene" id="PRQ33097">
    <property type="protein sequence ID" value="PRQ33097"/>
    <property type="gene ID" value="RchiOBHm_Chr5g0053701"/>
</dbReference>
<accession>A0A2P6QG04</accession>
<gene>
    <name evidence="2" type="ORF">RchiOBHm_Chr5g0053701</name>
</gene>
<keyword evidence="3" id="KW-1185">Reference proteome</keyword>
<feature type="region of interest" description="Disordered" evidence="1">
    <location>
        <begin position="69"/>
        <end position="111"/>
    </location>
</feature>
<dbReference type="AlphaFoldDB" id="A0A2P6QG04"/>
<evidence type="ECO:0000313" key="3">
    <source>
        <dbReference type="Proteomes" id="UP000238479"/>
    </source>
</evidence>
<proteinExistence type="predicted"/>
<feature type="compositionally biased region" description="Gly residues" evidence="1">
    <location>
        <begin position="85"/>
        <end position="95"/>
    </location>
</feature>
<dbReference type="EMBL" id="PDCK01000043">
    <property type="protein sequence ID" value="PRQ33097.1"/>
    <property type="molecule type" value="Genomic_DNA"/>
</dbReference>
<organism evidence="2 3">
    <name type="scientific">Rosa chinensis</name>
    <name type="common">China rose</name>
    <dbReference type="NCBI Taxonomy" id="74649"/>
    <lineage>
        <taxon>Eukaryota</taxon>
        <taxon>Viridiplantae</taxon>
        <taxon>Streptophyta</taxon>
        <taxon>Embryophyta</taxon>
        <taxon>Tracheophyta</taxon>
        <taxon>Spermatophyta</taxon>
        <taxon>Magnoliopsida</taxon>
        <taxon>eudicotyledons</taxon>
        <taxon>Gunneridae</taxon>
        <taxon>Pentapetalae</taxon>
        <taxon>rosids</taxon>
        <taxon>fabids</taxon>
        <taxon>Rosales</taxon>
        <taxon>Rosaceae</taxon>
        <taxon>Rosoideae</taxon>
        <taxon>Rosoideae incertae sedis</taxon>
        <taxon>Rosa</taxon>
    </lineage>
</organism>
<dbReference type="Proteomes" id="UP000238479">
    <property type="component" value="Chromosome 5"/>
</dbReference>
<reference evidence="2 3" key="1">
    <citation type="journal article" date="2018" name="Nat. Genet.">
        <title>The Rosa genome provides new insights in the design of modern roses.</title>
        <authorList>
            <person name="Bendahmane M."/>
        </authorList>
    </citation>
    <scope>NUCLEOTIDE SEQUENCE [LARGE SCALE GENOMIC DNA]</scope>
    <source>
        <strain evidence="3">cv. Old Blush</strain>
    </source>
</reference>
<evidence type="ECO:0000313" key="2">
    <source>
        <dbReference type="EMBL" id="PRQ33097.1"/>
    </source>
</evidence>
<evidence type="ECO:0000256" key="1">
    <source>
        <dbReference type="SAM" id="MobiDB-lite"/>
    </source>
</evidence>
<protein>
    <submittedName>
        <fullName evidence="2">Uncharacterized protein</fullName>
    </submittedName>
</protein>
<dbReference type="STRING" id="74649.A0A2P6QG04"/>
<comment type="caution">
    <text evidence="2">The sequence shown here is derived from an EMBL/GenBank/DDBJ whole genome shotgun (WGS) entry which is preliminary data.</text>
</comment>